<dbReference type="RefSeq" id="WP_011165067.1">
    <property type="nucleotide sequence ID" value="NC_005363.1"/>
</dbReference>
<dbReference type="GO" id="GO:0009035">
    <property type="term" value="F:type I site-specific deoxyribonuclease activity"/>
    <property type="evidence" value="ECO:0007669"/>
    <property type="project" value="UniProtKB-EC"/>
</dbReference>
<accession>Q6MJU5</accession>
<dbReference type="AlphaFoldDB" id="Q6MJU5"/>
<dbReference type="GO" id="GO:0009307">
    <property type="term" value="P:DNA restriction-modification system"/>
    <property type="evidence" value="ECO:0007669"/>
    <property type="project" value="UniProtKB-KW"/>
</dbReference>
<dbReference type="GeneID" id="93013564"/>
<dbReference type="STRING" id="264462.Bd2673"/>
<evidence type="ECO:0000256" key="1">
    <source>
        <dbReference type="SAM" id="MobiDB-lite"/>
    </source>
</evidence>
<evidence type="ECO:0000259" key="2">
    <source>
        <dbReference type="Pfam" id="PF04313"/>
    </source>
</evidence>
<feature type="domain" description="Restriction endonuclease type I HsdR N-terminal" evidence="2">
    <location>
        <begin position="66"/>
        <end position="134"/>
    </location>
</feature>
<name>Q6MJU5_BDEBA</name>
<organism evidence="3 4">
    <name type="scientific">Bdellovibrio bacteriovorus (strain ATCC 15356 / DSM 50701 / NCIMB 9529 / HD100)</name>
    <dbReference type="NCBI Taxonomy" id="264462"/>
    <lineage>
        <taxon>Bacteria</taxon>
        <taxon>Pseudomonadati</taxon>
        <taxon>Bdellovibrionota</taxon>
        <taxon>Bdellovibrionia</taxon>
        <taxon>Bdellovibrionales</taxon>
        <taxon>Pseudobdellovibrionaceae</taxon>
        <taxon>Bdellovibrio</taxon>
    </lineage>
</organism>
<dbReference type="EMBL" id="BX842653">
    <property type="protein sequence ID" value="CAE80464.1"/>
    <property type="molecule type" value="Genomic_DNA"/>
</dbReference>
<gene>
    <name evidence="3" type="ordered locus">Bd2673</name>
</gene>
<evidence type="ECO:0000313" key="3">
    <source>
        <dbReference type="EMBL" id="CAE80464.1"/>
    </source>
</evidence>
<dbReference type="HOGENOM" id="CLU_911090_0_0_7"/>
<dbReference type="GO" id="GO:0005524">
    <property type="term" value="F:ATP binding"/>
    <property type="evidence" value="ECO:0007669"/>
    <property type="project" value="UniProtKB-KW"/>
</dbReference>
<feature type="region of interest" description="Disordered" evidence="1">
    <location>
        <begin position="258"/>
        <end position="305"/>
    </location>
</feature>
<proteinExistence type="predicted"/>
<dbReference type="Proteomes" id="UP000008080">
    <property type="component" value="Chromosome"/>
</dbReference>
<protein>
    <recommendedName>
        <fullName evidence="2">Restriction endonuclease type I HsdR N-terminal domain-containing protein</fullName>
    </recommendedName>
</protein>
<reference evidence="3 4" key="1">
    <citation type="journal article" date="2004" name="Science">
        <title>A predator unmasked: life cycle of Bdellovibrio bacteriovorus from a genomic perspective.</title>
        <authorList>
            <person name="Rendulic S."/>
            <person name="Jagtap P."/>
            <person name="Rosinus A."/>
            <person name="Eppinger M."/>
            <person name="Baar C."/>
            <person name="Lanz C."/>
            <person name="Keller H."/>
            <person name="Lambert C."/>
            <person name="Evans K.J."/>
            <person name="Goesmann A."/>
            <person name="Meyer F."/>
            <person name="Sockett R.E."/>
            <person name="Schuster S.C."/>
        </authorList>
    </citation>
    <scope>NUCLEOTIDE SEQUENCE [LARGE SCALE GENOMIC DNA]</scope>
    <source>
        <strain evidence="4">ATCC 15356 / DSM 50701 / NCIMB 9529 / HD100</strain>
    </source>
</reference>
<dbReference type="KEGG" id="bba:Bd2673"/>
<sequence>MSRETKQDRIIRNLLDQATEHLHELKSLDANPNTKELDVERWAQSFLRNCLGYSASAGYAIRAQETKGKMRPDLVVLYQDKPIFVVEVKKMGFDLNKSDFRCGKVQLKEYLSLIGDVRWGILTNGCEWKLYDFSLPEYGGIEIASFDLKSDDVIEVSKKAVEEQAYEFFDFHESSYTTSTWPELSKEAMAFSPESLAKAILSVDVVRYVAKYVRGEHEFKANHEILTDRLYWLLEQGLNDAIKGWNDTKAAEIHKFVKSQKRASRKTKRTRKSAAAVDDHGPTTPHMDMQPPTTAEASTEDKTAS</sequence>
<dbReference type="eggNOG" id="COG4748">
    <property type="taxonomic scope" value="Bacteria"/>
</dbReference>
<dbReference type="InterPro" id="IPR007409">
    <property type="entry name" value="Restrct_endonuc_type1_HsdR_N"/>
</dbReference>
<dbReference type="Pfam" id="PF04313">
    <property type="entry name" value="HSDR_N"/>
    <property type="match status" value="1"/>
</dbReference>
<evidence type="ECO:0000313" key="4">
    <source>
        <dbReference type="Proteomes" id="UP000008080"/>
    </source>
</evidence>
<keyword evidence="4" id="KW-1185">Reference proteome</keyword>
<feature type="compositionally biased region" description="Basic residues" evidence="1">
    <location>
        <begin position="258"/>
        <end position="272"/>
    </location>
</feature>
<dbReference type="GO" id="GO:0003677">
    <property type="term" value="F:DNA binding"/>
    <property type="evidence" value="ECO:0007669"/>
    <property type="project" value="UniProtKB-KW"/>
</dbReference>